<protein>
    <submittedName>
        <fullName evidence="1">STAS/SEC14 domain-containing protein</fullName>
    </submittedName>
</protein>
<gene>
    <name evidence="1" type="ORF">QQ91_0017585</name>
</gene>
<accession>A0ABD4T837</accession>
<reference evidence="1 2" key="1">
    <citation type="journal article" date="2015" name="Genome Announc.">
        <title>Draft Genome Sequence of Filamentous Marine Cyanobacterium Lyngbya confervoides Strain BDU141951.</title>
        <authorList>
            <person name="Chandrababunaidu M.M."/>
            <person name="Sen D."/>
            <person name="Tripathy S."/>
        </authorList>
    </citation>
    <scope>NUCLEOTIDE SEQUENCE [LARGE SCALE GENOMIC DNA]</scope>
    <source>
        <strain evidence="1 2">BDU141951</strain>
    </source>
</reference>
<dbReference type="SUPFAM" id="SSF52091">
    <property type="entry name" value="SpoIIaa-like"/>
    <property type="match status" value="1"/>
</dbReference>
<dbReference type="InterPro" id="IPR021866">
    <property type="entry name" value="SpoIIAA-like"/>
</dbReference>
<dbReference type="Pfam" id="PF11964">
    <property type="entry name" value="SpoIIAA-like"/>
    <property type="match status" value="1"/>
</dbReference>
<dbReference type="RefSeq" id="WP_236096226.1">
    <property type="nucleotide sequence ID" value="NZ_JTHE03000102.1"/>
</dbReference>
<evidence type="ECO:0000313" key="1">
    <source>
        <dbReference type="EMBL" id="MCM1984638.1"/>
    </source>
</evidence>
<organism evidence="1 2">
    <name type="scientific">Lyngbya confervoides BDU141951</name>
    <dbReference type="NCBI Taxonomy" id="1574623"/>
    <lineage>
        <taxon>Bacteria</taxon>
        <taxon>Bacillati</taxon>
        <taxon>Cyanobacteriota</taxon>
        <taxon>Cyanophyceae</taxon>
        <taxon>Oscillatoriophycideae</taxon>
        <taxon>Oscillatoriales</taxon>
        <taxon>Microcoleaceae</taxon>
        <taxon>Lyngbya</taxon>
    </lineage>
</organism>
<name>A0ABD4T837_9CYAN</name>
<comment type="caution">
    <text evidence="1">The sequence shown here is derived from an EMBL/GenBank/DDBJ whole genome shotgun (WGS) entry which is preliminary data.</text>
</comment>
<dbReference type="Proteomes" id="UP000031561">
    <property type="component" value="Unassembled WGS sequence"/>
</dbReference>
<dbReference type="Gene3D" id="3.40.50.10600">
    <property type="entry name" value="SpoIIaa-like domains"/>
    <property type="match status" value="1"/>
</dbReference>
<proteinExistence type="predicted"/>
<sequence length="46" mass="5103">MTHVAIVADPRWMRTMAEAVSAIFPAQIKAFEGSQIEAARTWLTQA</sequence>
<dbReference type="AlphaFoldDB" id="A0ABD4T837"/>
<dbReference type="InterPro" id="IPR038396">
    <property type="entry name" value="SpoIIAA-like_sf"/>
</dbReference>
<evidence type="ECO:0000313" key="2">
    <source>
        <dbReference type="Proteomes" id="UP000031561"/>
    </source>
</evidence>
<dbReference type="EMBL" id="JTHE03000102">
    <property type="protein sequence ID" value="MCM1984638.1"/>
    <property type="molecule type" value="Genomic_DNA"/>
</dbReference>
<keyword evidence="2" id="KW-1185">Reference proteome</keyword>
<dbReference type="InterPro" id="IPR036513">
    <property type="entry name" value="STAS_dom_sf"/>
</dbReference>